<feature type="transmembrane region" description="Helical" evidence="1">
    <location>
        <begin position="120"/>
        <end position="140"/>
    </location>
</feature>
<keyword evidence="1" id="KW-0472">Membrane</keyword>
<dbReference type="EMBL" id="WEGI01000001">
    <property type="protein sequence ID" value="MQY25098.1"/>
    <property type="molecule type" value="Genomic_DNA"/>
</dbReference>
<dbReference type="AlphaFoldDB" id="A0A7K0DHK7"/>
<evidence type="ECO:0000256" key="1">
    <source>
        <dbReference type="SAM" id="Phobius"/>
    </source>
</evidence>
<organism evidence="2 3">
    <name type="scientific">Nocardia aurantia</name>
    <dbReference type="NCBI Taxonomy" id="2585199"/>
    <lineage>
        <taxon>Bacteria</taxon>
        <taxon>Bacillati</taxon>
        <taxon>Actinomycetota</taxon>
        <taxon>Actinomycetes</taxon>
        <taxon>Mycobacteriales</taxon>
        <taxon>Nocardiaceae</taxon>
        <taxon>Nocardia</taxon>
    </lineage>
</organism>
<reference evidence="2 3" key="1">
    <citation type="submission" date="2019-10" db="EMBL/GenBank/DDBJ databases">
        <title>Nocardia macrotermitis sp. nov. and Nocardia aurantia sp. nov., isolated from the gut of fungus growing-termite Macrotermes natalensis.</title>
        <authorList>
            <person name="Benndorf R."/>
            <person name="Schwitalla J."/>
            <person name="Martin K."/>
            <person name="De Beer W."/>
            <person name="Kaster A.-K."/>
            <person name="Vollmers J."/>
            <person name="Poulsen M."/>
            <person name="Beemelmanns C."/>
        </authorList>
    </citation>
    <scope>NUCLEOTIDE SEQUENCE [LARGE SCALE GENOMIC DNA]</scope>
    <source>
        <strain evidence="2 3">RB56</strain>
    </source>
</reference>
<feature type="transmembrane region" description="Helical" evidence="1">
    <location>
        <begin position="185"/>
        <end position="203"/>
    </location>
</feature>
<name>A0A7K0DHK7_9NOCA</name>
<sequence length="829" mass="87074">MNNRKSGPWDPACLRLPGMLRRARAWVLATRRRRWTAGLSAGLFVLFVFPGLLGTAAAADTGERTAGSSVGSALSWTHVADSSGVQASNYLFATDHGSILHPGNTALSIVLGLEFAGWKIIVITAIWLIGYALSFAWLNLISKALLAVGHSLTGQITTPAMLITAATIGAFFVAWFVIRGYVAKATIQAATMVMVGVLGPLFLSEPLADVLSSNGLVAQGRDLGIEVAAGLNGNATVDPTNMVATMQATLTDNFARRPLQVWNFGHVIDTEAGCRAMWSAGVAAGNENQVKKGIGGCGDTAAAETMNNPGFEQIATGVLLLLSGTILLLFGATLAIKVIWAALDTIYHGLMSIFGFAAGGFVYGPTQTFLIRNIVDGFVAAARMTAFTIFLGVYVLILRDLFDAAGDQVMVVFVIGAVLEIIAIFQLKRLNRSLHSGNEWIANRFALAVQSAGTKGGSGGGSGSARAIGMGTMGANHSLGAGMLPIFAAASTIGNSPITEFLWGRTRNPLRPNARMEKRSQVGQWGFWGADGVGGPDGDYAQSYMHRPLYWKAALAAVEGRGGSSILAGGASQRSLLGAAVSLQGLMDVGGKSADARAALLKAHYGDETIHRAVRAWQIVESDANGWTLSNKNLGHVVSAVHRVNATALDMVAGVGEAPDAAAAIATLQATAFRFHRTYRGGVTLDHGNSHGPQSTWVNDYFANPTETKISFLQKVASGGTVSAADDAVLNGISQVNATRMMDAIGTRHAEEILDSVNKYVANPQDPQLLRDARRSISAATNTDLWATGTKRTPWNALVPPGEHWSGDPAVMSAWASSHAAVVDALNNG</sequence>
<feature type="transmembrane region" description="Helical" evidence="1">
    <location>
        <begin position="346"/>
        <end position="365"/>
    </location>
</feature>
<feature type="transmembrane region" description="Helical" evidence="1">
    <location>
        <begin position="318"/>
        <end position="340"/>
    </location>
</feature>
<gene>
    <name evidence="2" type="ORF">NRB56_06530</name>
</gene>
<feature type="transmembrane region" description="Helical" evidence="1">
    <location>
        <begin position="160"/>
        <end position="179"/>
    </location>
</feature>
<feature type="transmembrane region" description="Helical" evidence="1">
    <location>
        <begin position="409"/>
        <end position="427"/>
    </location>
</feature>
<evidence type="ECO:0000313" key="3">
    <source>
        <dbReference type="Proteomes" id="UP000431401"/>
    </source>
</evidence>
<evidence type="ECO:0000313" key="2">
    <source>
        <dbReference type="EMBL" id="MQY25098.1"/>
    </source>
</evidence>
<proteinExistence type="predicted"/>
<feature type="transmembrane region" description="Helical" evidence="1">
    <location>
        <begin position="377"/>
        <end position="397"/>
    </location>
</feature>
<comment type="caution">
    <text evidence="2">The sequence shown here is derived from an EMBL/GenBank/DDBJ whole genome shotgun (WGS) entry which is preliminary data.</text>
</comment>
<protein>
    <submittedName>
        <fullName evidence="2">Uncharacterized protein</fullName>
    </submittedName>
</protein>
<keyword evidence="1" id="KW-1133">Transmembrane helix</keyword>
<accession>A0A7K0DHK7</accession>
<keyword evidence="3" id="KW-1185">Reference proteome</keyword>
<keyword evidence="1" id="KW-0812">Transmembrane</keyword>
<dbReference type="Proteomes" id="UP000431401">
    <property type="component" value="Unassembled WGS sequence"/>
</dbReference>